<evidence type="ECO:0000313" key="1">
    <source>
        <dbReference type="EMBL" id="SHE96233.1"/>
    </source>
</evidence>
<dbReference type="RefSeq" id="WP_072935671.1">
    <property type="nucleotide sequence ID" value="NZ_FQUG01000005.1"/>
</dbReference>
<accession>A0A1M4XSH6</accession>
<dbReference type="STRING" id="1123243.SAMN02745190_01585"/>
<evidence type="ECO:0000313" key="2">
    <source>
        <dbReference type="Proteomes" id="UP000184404"/>
    </source>
</evidence>
<name>A0A1M4XSH6_9FIRM</name>
<dbReference type="EMBL" id="FQUG01000005">
    <property type="protein sequence ID" value="SHE96233.1"/>
    <property type="molecule type" value="Genomic_DNA"/>
</dbReference>
<dbReference type="AlphaFoldDB" id="A0A1M4XSH6"/>
<dbReference type="InterPro" id="IPR027417">
    <property type="entry name" value="P-loop_NTPase"/>
</dbReference>
<gene>
    <name evidence="1" type="ORF">SAMN02745190_01585</name>
</gene>
<dbReference type="PANTHER" id="PTHR40396:SF1">
    <property type="entry name" value="ATPASE AAA-TYPE CORE DOMAIN-CONTAINING PROTEIN"/>
    <property type="match status" value="1"/>
</dbReference>
<proteinExistence type="predicted"/>
<dbReference type="OrthoDB" id="8610837at2"/>
<organism evidence="1 2">
    <name type="scientific">Schwartzia succinivorans DSM 10502</name>
    <dbReference type="NCBI Taxonomy" id="1123243"/>
    <lineage>
        <taxon>Bacteria</taxon>
        <taxon>Bacillati</taxon>
        <taxon>Bacillota</taxon>
        <taxon>Negativicutes</taxon>
        <taxon>Selenomonadales</taxon>
        <taxon>Selenomonadaceae</taxon>
        <taxon>Schwartzia</taxon>
    </lineage>
</organism>
<dbReference type="SUPFAM" id="SSF52540">
    <property type="entry name" value="P-loop containing nucleoside triphosphate hydrolases"/>
    <property type="match status" value="1"/>
</dbReference>
<sequence length="394" mass="45582">MFFLSVRLDNVYMFRDFFLDFTMARKSSHFLAKHDALFEGSKIYVRKKLLILGANASGKTTFGRILCAIQNYLVGREMGTQINLLEKRYDQTKPGMFQVDFAIGEYAYRMRCVYDERGVKTEGLKVVKIFPSYTNKVLCKRLDDADYVTEYERPVNAPVPTILGKTGMVSSLLLRQENETYLTKFRDGIQFSYIFSDFASTQSSLHLQESVERLNHILPKIDNSVERIVSLKSEDSKLISHSYVIVFKNGQQMTIPDGDLNRADRTRLSHGTYEALQFLDFLTNVKNNPEMVAFIDEQLAHLHAELEAYLIMKALLVQRNGQIFCTTHNPELLDLNIAPQMVLLFRRTEDGFNEALYVSDRIKKNDRGFKGYYDNDFFGVLPDYSVLDKYFEED</sequence>
<reference evidence="1 2" key="1">
    <citation type="submission" date="2016-11" db="EMBL/GenBank/DDBJ databases">
        <authorList>
            <person name="Jaros S."/>
            <person name="Januszkiewicz K."/>
            <person name="Wedrychowicz H."/>
        </authorList>
    </citation>
    <scope>NUCLEOTIDE SEQUENCE [LARGE SCALE GENOMIC DNA]</scope>
    <source>
        <strain evidence="1 2">DSM 10502</strain>
    </source>
</reference>
<dbReference type="Gene3D" id="3.40.50.300">
    <property type="entry name" value="P-loop containing nucleotide triphosphate hydrolases"/>
    <property type="match status" value="1"/>
</dbReference>
<protein>
    <recommendedName>
        <fullName evidence="3">ATPase AAA-type core domain-containing protein</fullName>
    </recommendedName>
</protein>
<evidence type="ECO:0008006" key="3">
    <source>
        <dbReference type="Google" id="ProtNLM"/>
    </source>
</evidence>
<keyword evidence="2" id="KW-1185">Reference proteome</keyword>
<dbReference type="PANTHER" id="PTHR40396">
    <property type="entry name" value="ATPASE-LIKE PROTEIN"/>
    <property type="match status" value="1"/>
</dbReference>
<dbReference type="Proteomes" id="UP000184404">
    <property type="component" value="Unassembled WGS sequence"/>
</dbReference>